<dbReference type="Proteomes" id="UP001548832">
    <property type="component" value="Unassembled WGS sequence"/>
</dbReference>
<evidence type="ECO:0000256" key="1">
    <source>
        <dbReference type="SAM" id="Phobius"/>
    </source>
</evidence>
<accession>A0ABV2D815</accession>
<organism evidence="2 3">
    <name type="scientific">Mesorhizobium shangrilense</name>
    <dbReference type="NCBI Taxonomy" id="460060"/>
    <lineage>
        <taxon>Bacteria</taxon>
        <taxon>Pseudomonadati</taxon>
        <taxon>Pseudomonadota</taxon>
        <taxon>Alphaproteobacteria</taxon>
        <taxon>Hyphomicrobiales</taxon>
        <taxon>Phyllobacteriaceae</taxon>
        <taxon>Mesorhizobium</taxon>
    </lineage>
</organism>
<reference evidence="2 3" key="1">
    <citation type="submission" date="2024-06" db="EMBL/GenBank/DDBJ databases">
        <authorList>
            <person name="Kim D.-U."/>
        </authorList>
    </citation>
    <scope>NUCLEOTIDE SEQUENCE [LARGE SCALE GENOMIC DNA]</scope>
    <source>
        <strain evidence="2 3">KACC15460</strain>
    </source>
</reference>
<keyword evidence="1" id="KW-1133">Transmembrane helix</keyword>
<keyword evidence="3" id="KW-1185">Reference proteome</keyword>
<feature type="transmembrane region" description="Helical" evidence="1">
    <location>
        <begin position="78"/>
        <end position="103"/>
    </location>
</feature>
<gene>
    <name evidence="2" type="ORF">ABVQ20_04185</name>
</gene>
<feature type="transmembrane region" description="Helical" evidence="1">
    <location>
        <begin position="40"/>
        <end position="66"/>
    </location>
</feature>
<sequence length="226" mass="25075">METSLDTNDVILIPGITTFRKSIVPPLSIRLPIAAHARRGMYVLMGLFWSFCVLLMLIVVLTFFFSDPENDRTLLEKAAMALLQLFALYWTPFLSASAAFSFLDAGLGKPALILAKDGLLDNRSGLSVEWTNILTAKPIMARAGYWGVALQMREPTLLPKSFRLGYPLLRRRKFGETHIQCNFLSVPAHVVLNSMLTLVHSSGGQLLPVHSILWSSVPPIVPQQQA</sequence>
<name>A0ABV2D815_9HYPH</name>
<comment type="caution">
    <text evidence="2">The sequence shown here is derived from an EMBL/GenBank/DDBJ whole genome shotgun (WGS) entry which is preliminary data.</text>
</comment>
<protein>
    <submittedName>
        <fullName evidence="2">Uncharacterized protein</fullName>
    </submittedName>
</protein>
<dbReference type="RefSeq" id="WP_354458232.1">
    <property type="nucleotide sequence ID" value="NZ_JBEWSZ010000001.1"/>
</dbReference>
<dbReference type="EMBL" id="JBEWSZ010000001">
    <property type="protein sequence ID" value="MET2826171.1"/>
    <property type="molecule type" value="Genomic_DNA"/>
</dbReference>
<proteinExistence type="predicted"/>
<keyword evidence="1" id="KW-0472">Membrane</keyword>
<keyword evidence="1" id="KW-0812">Transmembrane</keyword>
<evidence type="ECO:0000313" key="3">
    <source>
        <dbReference type="Proteomes" id="UP001548832"/>
    </source>
</evidence>
<evidence type="ECO:0000313" key="2">
    <source>
        <dbReference type="EMBL" id="MET2826171.1"/>
    </source>
</evidence>